<organism evidence="4 5">
    <name type="scientific">Celeribacter baekdonensis</name>
    <dbReference type="NCBI Taxonomy" id="875171"/>
    <lineage>
        <taxon>Bacteria</taxon>
        <taxon>Pseudomonadati</taxon>
        <taxon>Pseudomonadota</taxon>
        <taxon>Alphaproteobacteria</taxon>
        <taxon>Rhodobacterales</taxon>
        <taxon>Roseobacteraceae</taxon>
        <taxon>Celeribacter</taxon>
    </lineage>
</organism>
<feature type="domain" description="Non-haem dioxygenase N-terminal" evidence="3">
    <location>
        <begin position="2"/>
        <end position="125"/>
    </location>
</feature>
<dbReference type="InterPro" id="IPR026992">
    <property type="entry name" value="DIOX_N"/>
</dbReference>
<dbReference type="Gene3D" id="2.60.120.330">
    <property type="entry name" value="B-lactam Antibiotic, Isopenicillin N Synthase, Chain"/>
    <property type="match status" value="1"/>
</dbReference>
<evidence type="ECO:0000256" key="1">
    <source>
        <dbReference type="ARBA" id="ARBA00001954"/>
    </source>
</evidence>
<comment type="cofactor">
    <cofactor evidence="1">
        <name>Fe(2+)</name>
        <dbReference type="ChEBI" id="CHEBI:29033"/>
    </cofactor>
</comment>
<dbReference type="Proteomes" id="UP000182284">
    <property type="component" value="Unassembled WGS sequence"/>
</dbReference>
<proteinExistence type="predicted"/>
<dbReference type="InterPro" id="IPR050231">
    <property type="entry name" value="Iron_ascorbate_oxido_reductase"/>
</dbReference>
<dbReference type="Pfam" id="PF14226">
    <property type="entry name" value="DIOX_N"/>
    <property type="match status" value="1"/>
</dbReference>
<feature type="domain" description="Isopenicillin N synthase-like Fe(2+) 2OG dioxygenase" evidence="2">
    <location>
        <begin position="173"/>
        <end position="265"/>
    </location>
</feature>
<evidence type="ECO:0000313" key="4">
    <source>
        <dbReference type="EMBL" id="SDF30555.1"/>
    </source>
</evidence>
<dbReference type="RefSeq" id="WP_074643180.1">
    <property type="nucleotide sequence ID" value="NZ_FNBL01000003.1"/>
</dbReference>
<dbReference type="AlphaFoldDB" id="A0A1G7K0E5"/>
<name>A0A1G7K0E5_9RHOB</name>
<evidence type="ECO:0000313" key="5">
    <source>
        <dbReference type="Proteomes" id="UP000182284"/>
    </source>
</evidence>
<sequence>MISVLDFRAFSSGQDPVGFTTALGEACRDSGVFFLTHHGIPRGLLTDVGEVADTFFALPTQDKTPLDIRHSNTNRGWAGYGVEVMADRPDVPLYKESFSIGLDLQPHDPRVLAHEPFRAPNAWPALDQFRDVMLDYYKEMLALGRLLMRAVERDLDLHADFFQPHFTEPMATLRLSHYPANPWDIAATDAVGGPAQHDYGALTMVLTDGSAGIQVQDRAGNWVDVPDMPDSLLVLVGDCLMRWSNDQYRSAPHRILPPAAPRRLAAFYLDPNPESLITPLPGTGAAHYAPIRAAEYLRARLDEIYLSAVVAQ</sequence>
<dbReference type="PANTHER" id="PTHR47990">
    <property type="entry name" value="2-OXOGLUTARATE (2OG) AND FE(II)-DEPENDENT OXYGENASE SUPERFAMILY PROTEIN-RELATED"/>
    <property type="match status" value="1"/>
</dbReference>
<reference evidence="4 5" key="1">
    <citation type="submission" date="2016-10" db="EMBL/GenBank/DDBJ databases">
        <authorList>
            <person name="de Groot N.N."/>
        </authorList>
    </citation>
    <scope>NUCLEOTIDE SEQUENCE [LARGE SCALE GENOMIC DNA]</scope>
    <source>
        <strain evidence="4 5">DSM 27375</strain>
    </source>
</reference>
<dbReference type="SUPFAM" id="SSF51197">
    <property type="entry name" value="Clavaminate synthase-like"/>
    <property type="match status" value="1"/>
</dbReference>
<evidence type="ECO:0000259" key="2">
    <source>
        <dbReference type="Pfam" id="PF03171"/>
    </source>
</evidence>
<dbReference type="InterPro" id="IPR027443">
    <property type="entry name" value="IPNS-like_sf"/>
</dbReference>
<gene>
    <name evidence="4" type="ORF">SAMN04488117_103276</name>
</gene>
<dbReference type="Pfam" id="PF03171">
    <property type="entry name" value="2OG-FeII_Oxy"/>
    <property type="match status" value="1"/>
</dbReference>
<evidence type="ECO:0000259" key="3">
    <source>
        <dbReference type="Pfam" id="PF14226"/>
    </source>
</evidence>
<accession>A0A1G7K0E5</accession>
<dbReference type="EMBL" id="FNBL01000003">
    <property type="protein sequence ID" value="SDF30555.1"/>
    <property type="molecule type" value="Genomic_DNA"/>
</dbReference>
<dbReference type="InterPro" id="IPR044861">
    <property type="entry name" value="IPNS-like_FE2OG_OXY"/>
</dbReference>
<protein>
    <submittedName>
        <fullName evidence="4">Isopenicillin N synthase</fullName>
    </submittedName>
</protein>
<dbReference type="PRINTS" id="PR00682">
    <property type="entry name" value="IPNSYNTHASE"/>
</dbReference>
<dbReference type="OrthoDB" id="21825at2"/>